<keyword evidence="6" id="KW-0393">Immunoglobulin domain</keyword>
<evidence type="ECO:0000259" key="10">
    <source>
        <dbReference type="PROSITE" id="PS50853"/>
    </source>
</evidence>
<keyword evidence="7" id="KW-1133">Transmembrane helix</keyword>
<keyword evidence="2" id="KW-0677">Repeat</keyword>
<feature type="domain" description="Ig-like" evidence="9">
    <location>
        <begin position="654"/>
        <end position="725"/>
    </location>
</feature>
<dbReference type="SMART" id="SM00408">
    <property type="entry name" value="IGc2"/>
    <property type="match status" value="5"/>
</dbReference>
<dbReference type="InterPro" id="IPR003599">
    <property type="entry name" value="Ig_sub"/>
</dbReference>
<dbReference type="Pfam" id="PF13927">
    <property type="entry name" value="Ig_3"/>
    <property type="match status" value="2"/>
</dbReference>
<feature type="chain" id="PRO_5043327698" evidence="8">
    <location>
        <begin position="24"/>
        <end position="1567"/>
    </location>
</feature>
<keyword evidence="12" id="KW-1185">Reference proteome</keyword>
<feature type="domain" description="Ig-like" evidence="9">
    <location>
        <begin position="1016"/>
        <end position="1098"/>
    </location>
</feature>
<organism evidence="11 12">
    <name type="scientific">Alosa alosa</name>
    <name type="common">allis shad</name>
    <dbReference type="NCBI Taxonomy" id="278164"/>
    <lineage>
        <taxon>Eukaryota</taxon>
        <taxon>Metazoa</taxon>
        <taxon>Chordata</taxon>
        <taxon>Craniata</taxon>
        <taxon>Vertebrata</taxon>
        <taxon>Euteleostomi</taxon>
        <taxon>Actinopterygii</taxon>
        <taxon>Neopterygii</taxon>
        <taxon>Teleostei</taxon>
        <taxon>Clupei</taxon>
        <taxon>Clupeiformes</taxon>
        <taxon>Clupeoidei</taxon>
        <taxon>Clupeidae</taxon>
        <taxon>Alosa</taxon>
    </lineage>
</organism>
<feature type="domain" description="Ig-like" evidence="9">
    <location>
        <begin position="1278"/>
        <end position="1370"/>
    </location>
</feature>
<dbReference type="GO" id="GO:0098609">
    <property type="term" value="P:cell-cell adhesion"/>
    <property type="evidence" value="ECO:0007669"/>
    <property type="project" value="TreeGrafter"/>
</dbReference>
<dbReference type="InterPro" id="IPR007110">
    <property type="entry name" value="Ig-like_dom"/>
</dbReference>
<reference evidence="11" key="1">
    <citation type="submission" date="2020-10" db="EMBL/GenBank/DDBJ databases">
        <title>Chromosome-scale genome assembly of the Allis shad, Alosa alosa.</title>
        <authorList>
            <person name="Margot Z."/>
            <person name="Christophe K."/>
            <person name="Cabau C."/>
            <person name="Louis A."/>
            <person name="Berthelot C."/>
            <person name="Parey E."/>
            <person name="Roest Crollius H."/>
            <person name="Montfort J."/>
            <person name="Robinson-Rechavi M."/>
            <person name="Bucao C."/>
            <person name="Bouchez O."/>
            <person name="Gislard M."/>
            <person name="Lluch J."/>
            <person name="Milhes M."/>
            <person name="Lampietro C."/>
            <person name="Lopez Roques C."/>
            <person name="Donnadieu C."/>
            <person name="Braasch I."/>
            <person name="Desvignes T."/>
            <person name="Postlethwait J."/>
            <person name="Bobe J."/>
            <person name="Guiguen Y."/>
        </authorList>
    </citation>
    <scope>NUCLEOTIDE SEQUENCE</scope>
    <source>
        <strain evidence="11">M-15738</strain>
        <tissue evidence="11">Blood</tissue>
    </source>
</reference>
<dbReference type="PANTHER" id="PTHR11640:SF159">
    <property type="entry name" value="V-SET AND IMMUNOGLOBULIN DOMAIN-CONTAINING PROTEIN 10-LIKE 2"/>
    <property type="match status" value="1"/>
</dbReference>
<accession>A0AAV6HCI6</accession>
<dbReference type="CDD" id="cd00063">
    <property type="entry name" value="FN3"/>
    <property type="match status" value="2"/>
</dbReference>
<evidence type="ECO:0000256" key="2">
    <source>
        <dbReference type="ARBA" id="ARBA00022737"/>
    </source>
</evidence>
<dbReference type="PANTHER" id="PTHR11640">
    <property type="entry name" value="NEPHRIN"/>
    <property type="match status" value="1"/>
</dbReference>
<keyword evidence="5" id="KW-0325">Glycoprotein</keyword>
<dbReference type="GO" id="GO:0005886">
    <property type="term" value="C:plasma membrane"/>
    <property type="evidence" value="ECO:0007669"/>
    <property type="project" value="TreeGrafter"/>
</dbReference>
<dbReference type="PROSITE" id="PS50835">
    <property type="entry name" value="IG_LIKE"/>
    <property type="match status" value="6"/>
</dbReference>
<dbReference type="GO" id="GO:0050839">
    <property type="term" value="F:cell adhesion molecule binding"/>
    <property type="evidence" value="ECO:0007669"/>
    <property type="project" value="TreeGrafter"/>
</dbReference>
<dbReference type="InterPro" id="IPR003961">
    <property type="entry name" value="FN3_dom"/>
</dbReference>
<dbReference type="InterPro" id="IPR036179">
    <property type="entry name" value="Ig-like_dom_sf"/>
</dbReference>
<dbReference type="EMBL" id="JADWDJ010000002">
    <property type="protein sequence ID" value="KAG5283892.1"/>
    <property type="molecule type" value="Genomic_DNA"/>
</dbReference>
<feature type="domain" description="Ig-like" evidence="9">
    <location>
        <begin position="146"/>
        <end position="252"/>
    </location>
</feature>
<dbReference type="InterPro" id="IPR003006">
    <property type="entry name" value="Ig/MHC_CS"/>
</dbReference>
<dbReference type="SMART" id="SM00060">
    <property type="entry name" value="FN3"/>
    <property type="match status" value="2"/>
</dbReference>
<comment type="caution">
    <text evidence="11">The sequence shown here is derived from an EMBL/GenBank/DDBJ whole genome shotgun (WGS) entry which is preliminary data.</text>
</comment>
<evidence type="ECO:0000313" key="12">
    <source>
        <dbReference type="Proteomes" id="UP000823561"/>
    </source>
</evidence>
<feature type="domain" description="Ig-like" evidence="9">
    <location>
        <begin position="741"/>
        <end position="829"/>
    </location>
</feature>
<gene>
    <name evidence="11" type="ORF">AALO_G00020720</name>
</gene>
<protein>
    <submittedName>
        <fullName evidence="11">Uncharacterized protein</fullName>
    </submittedName>
</protein>
<dbReference type="InterPro" id="IPR013783">
    <property type="entry name" value="Ig-like_fold"/>
</dbReference>
<keyword evidence="4" id="KW-1015">Disulfide bond</keyword>
<dbReference type="InterPro" id="IPR003598">
    <property type="entry name" value="Ig_sub2"/>
</dbReference>
<dbReference type="SUPFAM" id="SSF49265">
    <property type="entry name" value="Fibronectin type III"/>
    <property type="match status" value="2"/>
</dbReference>
<evidence type="ECO:0000256" key="6">
    <source>
        <dbReference type="ARBA" id="ARBA00023319"/>
    </source>
</evidence>
<sequence>MVRKPIGQIDICLFVILLPLLHGLEVHDPWEVVYTEVKKSGVVEKEVILECGPSLPDVYIWGFTKPGTETLRAVVYNFGRGPKIQRLTRSLGELSVNDSSASISIAKLPLAAQGLYTCQALYDTAQGARLYYYYIYLRVLVPVTRPSVVSSDSSPAEGSSTRMRCGLENGTEPIDYIWEQENKEGAISVLAQSNNSVLDLAYVTRNHTGWYSSQVNSGPMLSLPSISRGQTGLYTCLSENKYINTSSEKTVSLSVYWGYPHASLHWSPFLPGANGQGYANATLTQRGPGTANNSVFECHGSHVALNGSTSCSTRTWHPPGEPQCYANATLDSEHLVLSCSWEGGFPRALIWWSSSNGDTRGTYEESSNTLVLPSNVTHDSKPFTCLAQHPLFAVRRECVLKLDPPGGIPSCTIIPTNNYTDLTLWCSWEGGYPHASLHWSPFLPGANGQGYANATLTQRGPGTANNSVFECHGSHVALKTSRSCSTRTWHPQGDPQCYANATLNNEHLILSCWWEGGFPTALLWWSSGAGEQLGASAESTNTLVLPSSVTYSSRSLTCHAQHPLFSERKDCALKIVRPTNNYTDLTLWCSWEGGYPHTSLHWSPFLPGANGQGYANATLTQRGPGTANNSVFECHGSHVALKTSRSCRISTWYPPGEAQCSAMATQNNEKLVLTCSWEGGLPRALLWWLSSSGDTLGKSEESSNTLVLPPSAALSGQSFVCHAKHPLLAQRKSCVLKLDAPVLETQRSTVSVYEGGDVEITCTARDNYFPSNITWYNHLKQHVIESPSKYVLKHARGWTNLTVKATDSQTDSGQYWCSATNAVGETEIPIHLLVNRHPVPPNVTISKIIFSGHGRTEANLNWDTTAQGEITEFIIERRQLPLSSGKTKTEPPWQEVASKLAPGTRSYEMRGLDPTRLYAVRIRAVNHLTLGNPSEEKVPEAVPVTKPSIVLSHSSPAEGSSIWMRCDLENGTEPFSYLWEQESKEGTTSILAQGTNNNLVNVTMVTRNHAVGPDVPHIEVTPRSVTEQGYSALEKETVSLVCQASSNPPSQYVWFYNNSQVHAGQMLTVRNIPRTSSGHYTCLAQNTNLNTRSKKSITLTVYYPPDGTPLCTILPTNNYTDLTLWCSWEGGSPHALLRWSPFLQGMSRQGYANVSFIQRGPATANNSVFVCHGSHVALNVSTSCSTRTWHPPGEPQCYAYATRNNEYLMFSCSWEGGFPRALLWWASSMGEAQGKSEENSNILVLHSSATYSGKSFVCHAQHPLFSERKQCVLKLEAPVLVTQRSMVSVYEGSDVQLTCILKANYPATEITWYNNLKQHVIETPSKYVLQRAAAWSNLTVRETDGLRDSGQYWCSATNAVGGTEIPIHLLVKRYPMPPNVTISKLVYSSRQRTEVDMEWFLKTQGDITGFIIERRRLPQSAGKRDADPPWQEVAVNLDPSTQTYKMSGFDPTGLYAVRLMAVNHRTIGHPSDAKSPADPRFTAYSAVIGAGLGGMIIAVVVIVLLFIYIMRNRNNNPRLHELLFGIRNSLSRENINFPEDEISGRAEDINREHIPGGTIIQYKTYAK</sequence>
<feature type="signal peptide" evidence="8">
    <location>
        <begin position="1"/>
        <end position="23"/>
    </location>
</feature>
<evidence type="ECO:0000256" key="8">
    <source>
        <dbReference type="SAM" id="SignalP"/>
    </source>
</evidence>
<dbReference type="InterPro" id="IPR036116">
    <property type="entry name" value="FN3_sf"/>
</dbReference>
<evidence type="ECO:0000313" key="11">
    <source>
        <dbReference type="EMBL" id="KAG5283892.1"/>
    </source>
</evidence>
<dbReference type="InterPro" id="IPR013098">
    <property type="entry name" value="Ig_I-set"/>
</dbReference>
<dbReference type="PROSITE" id="PS50853">
    <property type="entry name" value="FN3"/>
    <property type="match status" value="2"/>
</dbReference>
<dbReference type="Pfam" id="PF00041">
    <property type="entry name" value="fn3"/>
    <property type="match status" value="1"/>
</dbReference>
<dbReference type="SUPFAM" id="SSF48726">
    <property type="entry name" value="Immunoglobulin"/>
    <property type="match status" value="7"/>
</dbReference>
<evidence type="ECO:0000256" key="7">
    <source>
        <dbReference type="SAM" id="Phobius"/>
    </source>
</evidence>
<evidence type="ECO:0000256" key="5">
    <source>
        <dbReference type="ARBA" id="ARBA00023180"/>
    </source>
</evidence>
<dbReference type="InterPro" id="IPR051275">
    <property type="entry name" value="Cell_adhesion_signaling"/>
</dbReference>
<name>A0AAV6HCI6_9TELE</name>
<evidence type="ECO:0000256" key="3">
    <source>
        <dbReference type="ARBA" id="ARBA00023136"/>
    </source>
</evidence>
<dbReference type="Pfam" id="PF07679">
    <property type="entry name" value="I-set"/>
    <property type="match status" value="1"/>
</dbReference>
<evidence type="ECO:0000259" key="9">
    <source>
        <dbReference type="PROSITE" id="PS50835"/>
    </source>
</evidence>
<dbReference type="Proteomes" id="UP000823561">
    <property type="component" value="Chromosome 2"/>
</dbReference>
<keyword evidence="3 7" id="KW-0472">Membrane</keyword>
<keyword evidence="8" id="KW-0732">Signal</keyword>
<dbReference type="PROSITE" id="PS00290">
    <property type="entry name" value="IG_MHC"/>
    <property type="match status" value="1"/>
</dbReference>
<comment type="subcellular location">
    <subcellularLocation>
        <location evidence="1">Membrane</location>
        <topology evidence="1">Single-pass type I membrane protein</topology>
    </subcellularLocation>
</comment>
<evidence type="ECO:0000256" key="4">
    <source>
        <dbReference type="ARBA" id="ARBA00023157"/>
    </source>
</evidence>
<proteinExistence type="predicted"/>
<feature type="domain" description="Ig-like" evidence="9">
    <location>
        <begin position="322"/>
        <end position="389"/>
    </location>
</feature>
<feature type="domain" description="Fibronectin type-III" evidence="10">
    <location>
        <begin position="1381"/>
        <end position="1485"/>
    </location>
</feature>
<dbReference type="SMART" id="SM00409">
    <property type="entry name" value="IG"/>
    <property type="match status" value="5"/>
</dbReference>
<dbReference type="Gene3D" id="2.60.40.10">
    <property type="entry name" value="Immunoglobulins"/>
    <property type="match status" value="7"/>
</dbReference>
<dbReference type="GO" id="GO:0005911">
    <property type="term" value="C:cell-cell junction"/>
    <property type="evidence" value="ECO:0007669"/>
    <property type="project" value="TreeGrafter"/>
</dbReference>
<feature type="domain" description="Fibronectin type-III" evidence="10">
    <location>
        <begin position="839"/>
        <end position="948"/>
    </location>
</feature>
<feature type="transmembrane region" description="Helical" evidence="7">
    <location>
        <begin position="1483"/>
        <end position="1509"/>
    </location>
</feature>
<keyword evidence="7" id="KW-0812">Transmembrane</keyword>
<evidence type="ECO:0000256" key="1">
    <source>
        <dbReference type="ARBA" id="ARBA00004479"/>
    </source>
</evidence>